<proteinExistence type="predicted"/>
<dbReference type="EMBL" id="BNAT01000050">
    <property type="protein sequence ID" value="GHE60360.1"/>
    <property type="molecule type" value="Genomic_DNA"/>
</dbReference>
<dbReference type="RefSeq" id="WP_189787654.1">
    <property type="nucleotide sequence ID" value="NZ_BNAT01000050.1"/>
</dbReference>
<dbReference type="AlphaFoldDB" id="A0A918ZNI6"/>
<evidence type="ECO:0000313" key="2">
    <source>
        <dbReference type="EMBL" id="GHE60360.1"/>
    </source>
</evidence>
<dbReference type="Proteomes" id="UP000603227">
    <property type="component" value="Unassembled WGS sequence"/>
</dbReference>
<organism evidence="2 3">
    <name type="scientific">Streptomyces capitiformicae</name>
    <dbReference type="NCBI Taxonomy" id="2014920"/>
    <lineage>
        <taxon>Bacteria</taxon>
        <taxon>Bacillati</taxon>
        <taxon>Actinomycetota</taxon>
        <taxon>Actinomycetes</taxon>
        <taxon>Kitasatosporales</taxon>
        <taxon>Streptomycetaceae</taxon>
        <taxon>Streptomyces</taxon>
    </lineage>
</organism>
<protein>
    <submittedName>
        <fullName evidence="2">Uncharacterized protein</fullName>
    </submittedName>
</protein>
<gene>
    <name evidence="2" type="ORF">GCM10017771_83600</name>
</gene>
<reference evidence="2" key="1">
    <citation type="journal article" date="2014" name="Int. J. Syst. Evol. Microbiol.">
        <title>Complete genome sequence of Corynebacterium casei LMG S-19264T (=DSM 44701T), isolated from a smear-ripened cheese.</title>
        <authorList>
            <consortium name="US DOE Joint Genome Institute (JGI-PGF)"/>
            <person name="Walter F."/>
            <person name="Albersmeier A."/>
            <person name="Kalinowski J."/>
            <person name="Ruckert C."/>
        </authorList>
    </citation>
    <scope>NUCLEOTIDE SEQUENCE</scope>
    <source>
        <strain evidence="2">CGMCC 4.7403</strain>
    </source>
</reference>
<accession>A0A918ZNI6</accession>
<evidence type="ECO:0000313" key="3">
    <source>
        <dbReference type="Proteomes" id="UP000603227"/>
    </source>
</evidence>
<name>A0A918ZNI6_9ACTN</name>
<feature type="region of interest" description="Disordered" evidence="1">
    <location>
        <begin position="187"/>
        <end position="210"/>
    </location>
</feature>
<evidence type="ECO:0000256" key="1">
    <source>
        <dbReference type="SAM" id="MobiDB-lite"/>
    </source>
</evidence>
<reference evidence="2" key="2">
    <citation type="submission" date="2020-09" db="EMBL/GenBank/DDBJ databases">
        <authorList>
            <person name="Sun Q."/>
            <person name="Zhou Y."/>
        </authorList>
    </citation>
    <scope>NUCLEOTIDE SEQUENCE</scope>
    <source>
        <strain evidence="2">CGMCC 4.7403</strain>
    </source>
</reference>
<comment type="caution">
    <text evidence="2">The sequence shown here is derived from an EMBL/GenBank/DDBJ whole genome shotgun (WGS) entry which is preliminary data.</text>
</comment>
<feature type="region of interest" description="Disordered" evidence="1">
    <location>
        <begin position="149"/>
        <end position="174"/>
    </location>
</feature>
<sequence length="210" mass="22817">MLTKEIQAGLEQWAARVDDTLRRAREAGPAEKASRIRYAAQRRREAFKYLVMACGSLRSWPGREQIGDKGVLAAHRILLAMDGPEIRRVLPLVTAAADRRRIPARFLAEATDTLCVTEQRPQVYGTVTGHPIADEARVDALRAVLGLPPLAPRPSLQESSPARKPRPDEPKSTELAVVEGLLRGLPAVGPLPHTVRPTAAAHATRGRGSG</sequence>
<keyword evidence="3" id="KW-1185">Reference proteome</keyword>